<accession>A0ABX8SBD4</accession>
<organism evidence="1 2">
    <name type="scientific">Skermania pinensis</name>
    <dbReference type="NCBI Taxonomy" id="39122"/>
    <lineage>
        <taxon>Bacteria</taxon>
        <taxon>Bacillati</taxon>
        <taxon>Actinomycetota</taxon>
        <taxon>Actinomycetes</taxon>
        <taxon>Mycobacteriales</taxon>
        <taxon>Gordoniaceae</taxon>
        <taxon>Skermania</taxon>
    </lineage>
</organism>
<keyword evidence="2" id="KW-1185">Reference proteome</keyword>
<protein>
    <recommendedName>
        <fullName evidence="3">ESX-1 secretion-associated protein</fullName>
    </recommendedName>
</protein>
<reference evidence="1" key="1">
    <citation type="submission" date="2021-07" db="EMBL/GenBank/DDBJ databases">
        <title>Candidatus Kaistella beijingensis sp. nov. isolated from a municipal wastewater treatment plant is involved in sludge foaming.</title>
        <authorList>
            <person name="Song Y."/>
            <person name="Liu S.-J."/>
        </authorList>
    </citation>
    <scope>NUCLEOTIDE SEQUENCE</scope>
    <source>
        <strain evidence="1">DSM 43998</strain>
    </source>
</reference>
<name>A0ABX8SBD4_9ACTN</name>
<gene>
    <name evidence="1" type="ORF">KV203_04290</name>
</gene>
<dbReference type="Proteomes" id="UP000887023">
    <property type="component" value="Chromosome"/>
</dbReference>
<evidence type="ECO:0008006" key="3">
    <source>
        <dbReference type="Google" id="ProtNLM"/>
    </source>
</evidence>
<dbReference type="RefSeq" id="WP_066468583.1">
    <property type="nucleotide sequence ID" value="NZ_CBCRUZ010000004.1"/>
</dbReference>
<dbReference type="EMBL" id="CP079105">
    <property type="protein sequence ID" value="QXQ14631.1"/>
    <property type="molecule type" value="Genomic_DNA"/>
</dbReference>
<evidence type="ECO:0000313" key="1">
    <source>
        <dbReference type="EMBL" id="QXQ14631.1"/>
    </source>
</evidence>
<proteinExistence type="predicted"/>
<evidence type="ECO:0000313" key="2">
    <source>
        <dbReference type="Proteomes" id="UP000887023"/>
    </source>
</evidence>
<sequence>MDVDAAAIDEIAHSLCASAGVLAECAARVGAIEFGPAQAGRAHAAAGQALQAGFAHLGQALIRCSANASRSGTLLRSNSSAVVAGDHAFARRLAGADR</sequence>